<evidence type="ECO:0000256" key="1">
    <source>
        <dbReference type="ARBA" id="ARBA00004196"/>
    </source>
</evidence>
<comment type="subcellular location">
    <subcellularLocation>
        <location evidence="1">Cell envelope</location>
    </subcellularLocation>
</comment>
<dbReference type="EMBL" id="JBHTEE010000001">
    <property type="protein sequence ID" value="MFC7599491.1"/>
    <property type="molecule type" value="Genomic_DNA"/>
</dbReference>
<dbReference type="RefSeq" id="WP_343966048.1">
    <property type="nucleotide sequence ID" value="NZ_BAAAGK010000037.1"/>
</dbReference>
<dbReference type="Proteomes" id="UP001596514">
    <property type="component" value="Unassembled WGS sequence"/>
</dbReference>
<feature type="domain" description="Periplasmic binding protein" evidence="4">
    <location>
        <begin position="54"/>
        <end position="310"/>
    </location>
</feature>
<evidence type="ECO:0000313" key="6">
    <source>
        <dbReference type="Proteomes" id="UP001596514"/>
    </source>
</evidence>
<evidence type="ECO:0000256" key="2">
    <source>
        <dbReference type="ARBA" id="ARBA00007639"/>
    </source>
</evidence>
<keyword evidence="6" id="KW-1185">Reference proteome</keyword>
<dbReference type="Pfam" id="PF13407">
    <property type="entry name" value="Peripla_BP_4"/>
    <property type="match status" value="1"/>
</dbReference>
<dbReference type="InterPro" id="IPR050555">
    <property type="entry name" value="Bact_Solute-Bind_Prot2"/>
</dbReference>
<dbReference type="PANTHER" id="PTHR30036">
    <property type="entry name" value="D-XYLOSE-BINDING PERIPLASMIC PROTEIN"/>
    <property type="match status" value="1"/>
</dbReference>
<reference evidence="6" key="1">
    <citation type="journal article" date="2019" name="Int. J. Syst. Evol. Microbiol.">
        <title>The Global Catalogue of Microorganisms (GCM) 10K type strain sequencing project: providing services to taxonomists for standard genome sequencing and annotation.</title>
        <authorList>
            <consortium name="The Broad Institute Genomics Platform"/>
            <consortium name="The Broad Institute Genome Sequencing Center for Infectious Disease"/>
            <person name="Wu L."/>
            <person name="Ma J."/>
        </authorList>
    </citation>
    <scope>NUCLEOTIDE SEQUENCE [LARGE SCALE GENOMIC DNA]</scope>
    <source>
        <strain evidence="6">JCM 10083</strain>
    </source>
</reference>
<dbReference type="CDD" id="cd19997">
    <property type="entry name" value="PBP1_ABC_sugar_binding-like"/>
    <property type="match status" value="1"/>
</dbReference>
<organism evidence="5 6">
    <name type="scientific">Streptosporangium amethystogenes subsp. fukuiense</name>
    <dbReference type="NCBI Taxonomy" id="698418"/>
    <lineage>
        <taxon>Bacteria</taxon>
        <taxon>Bacillati</taxon>
        <taxon>Actinomycetota</taxon>
        <taxon>Actinomycetes</taxon>
        <taxon>Streptosporangiales</taxon>
        <taxon>Streptosporangiaceae</taxon>
        <taxon>Streptosporangium</taxon>
    </lineage>
</organism>
<dbReference type="Gene3D" id="3.40.50.2300">
    <property type="match status" value="2"/>
</dbReference>
<dbReference type="InterPro" id="IPR028082">
    <property type="entry name" value="Peripla_BP_I"/>
</dbReference>
<evidence type="ECO:0000256" key="3">
    <source>
        <dbReference type="SAM" id="SignalP"/>
    </source>
</evidence>
<feature type="chain" id="PRO_5045732494" evidence="3">
    <location>
        <begin position="27"/>
        <end position="374"/>
    </location>
</feature>
<protein>
    <submittedName>
        <fullName evidence="5">ABC transporter substrate-binding protein</fullName>
    </submittedName>
</protein>
<dbReference type="SUPFAM" id="SSF53822">
    <property type="entry name" value="Periplasmic binding protein-like I"/>
    <property type="match status" value="1"/>
</dbReference>
<gene>
    <name evidence="5" type="ORF">ACFQVD_05150</name>
</gene>
<accession>A0ABW2SVI7</accession>
<comment type="similarity">
    <text evidence="2">Belongs to the bacterial solute-binding protein 2 family.</text>
</comment>
<dbReference type="PROSITE" id="PS51257">
    <property type="entry name" value="PROKAR_LIPOPROTEIN"/>
    <property type="match status" value="1"/>
</dbReference>
<proteinExistence type="inferred from homology"/>
<feature type="signal peptide" evidence="3">
    <location>
        <begin position="1"/>
        <end position="26"/>
    </location>
</feature>
<dbReference type="InterPro" id="IPR025997">
    <property type="entry name" value="SBP_2_dom"/>
</dbReference>
<evidence type="ECO:0000313" key="5">
    <source>
        <dbReference type="EMBL" id="MFC7599491.1"/>
    </source>
</evidence>
<name>A0ABW2SVI7_9ACTN</name>
<comment type="caution">
    <text evidence="5">The sequence shown here is derived from an EMBL/GenBank/DDBJ whole genome shotgun (WGS) entry which is preliminary data.</text>
</comment>
<sequence>MMRIRPTSRHWRAASAASLTALAVLAAGCGADDSGTSGTSDTAAAQTAGEKPFIALSNGFIGNGWRQTMIAKFEEAAGKAQADGLISKYKVVNAPGENSATEQVAQIKSLLLQKPDALLIDPASPTALKPVIQQACSAGVTVVVFDSAIDSECAYVLQNSFVDWATYAAKPLLEGIGGKGNVIVSRGVVGSQPEAEMLETTKKILGEYPGVKTVATVNGMCDGATAQKAVLGVLSSVPKVDGVVGCGDGYGVAQAFTTAGKPVPAVTFETNGRALNYWKDNKIDNGSVAVMSDPGQSVAALWQALDLLEKRDIPKQMTFPIVLVEQKDRDTWASILKPDEYAAWPWTRELFREQVKAVQTGGAPVQPPIPTAAG</sequence>
<keyword evidence="3" id="KW-0732">Signal</keyword>
<evidence type="ECO:0000259" key="4">
    <source>
        <dbReference type="Pfam" id="PF13407"/>
    </source>
</evidence>
<dbReference type="PANTHER" id="PTHR30036:SF7">
    <property type="entry name" value="ABC TRANSPORTER PERIPLASMIC-BINDING PROTEIN YPHF"/>
    <property type="match status" value="1"/>
</dbReference>